<proteinExistence type="predicted"/>
<dbReference type="AlphaFoldDB" id="A0A087UBR9"/>
<dbReference type="STRING" id="407821.A0A087UBR9"/>
<organism evidence="9 10">
    <name type="scientific">Stegodyphus mimosarum</name>
    <name type="common">African social velvet spider</name>
    <dbReference type="NCBI Taxonomy" id="407821"/>
    <lineage>
        <taxon>Eukaryota</taxon>
        <taxon>Metazoa</taxon>
        <taxon>Ecdysozoa</taxon>
        <taxon>Arthropoda</taxon>
        <taxon>Chelicerata</taxon>
        <taxon>Arachnida</taxon>
        <taxon>Araneae</taxon>
        <taxon>Araneomorphae</taxon>
        <taxon>Entelegynae</taxon>
        <taxon>Eresoidea</taxon>
        <taxon>Eresidae</taxon>
        <taxon>Stegodyphus</taxon>
    </lineage>
</organism>
<evidence type="ECO:0000313" key="9">
    <source>
        <dbReference type="EMBL" id="KFM74808.1"/>
    </source>
</evidence>
<evidence type="ECO:0000256" key="1">
    <source>
        <dbReference type="ARBA" id="ARBA00004236"/>
    </source>
</evidence>
<dbReference type="PANTHER" id="PTHR15135">
    <property type="entry name" value="STAC"/>
    <property type="match status" value="1"/>
</dbReference>
<evidence type="ECO:0000259" key="8">
    <source>
        <dbReference type="Pfam" id="PF26085"/>
    </source>
</evidence>
<keyword evidence="7" id="KW-0472">Membrane</keyword>
<dbReference type="GO" id="GO:0005886">
    <property type="term" value="C:plasma membrane"/>
    <property type="evidence" value="ECO:0007669"/>
    <property type="project" value="UniProtKB-SubCell"/>
</dbReference>
<dbReference type="Pfam" id="PF26085">
    <property type="entry name" value="SH3_20"/>
    <property type="match status" value="1"/>
</dbReference>
<evidence type="ECO:0000256" key="4">
    <source>
        <dbReference type="ARBA" id="ARBA00022490"/>
    </source>
</evidence>
<keyword evidence="6" id="KW-0862">Zinc</keyword>
<dbReference type="EMBL" id="KK119118">
    <property type="protein sequence ID" value="KFM74808.1"/>
    <property type="molecule type" value="Genomic_DNA"/>
</dbReference>
<sequence>MVGFGHGLGNITWYSMGPIINVQGHIIAKDYMTILAGHVHPMVSSVILASPLGNKHHWGPSHDTKQHRMDPNGVRSPVGKCMGKIGYFPSKYVTKLHSGEQPLQVIHTVHLNDGGTSVKLLNEQIVIQIGDEKDGMVMIRTGANDKTYACPVKYLKEV</sequence>
<evidence type="ECO:0000313" key="10">
    <source>
        <dbReference type="Proteomes" id="UP000054359"/>
    </source>
</evidence>
<comment type="subcellular location">
    <subcellularLocation>
        <location evidence="1">Cell membrane</location>
    </subcellularLocation>
    <subcellularLocation>
        <location evidence="2">Cytoplasm</location>
    </subcellularLocation>
</comment>
<evidence type="ECO:0000256" key="5">
    <source>
        <dbReference type="ARBA" id="ARBA00022737"/>
    </source>
</evidence>
<feature type="domain" description="STAC3-related SH3" evidence="8">
    <location>
        <begin position="98"/>
        <end position="158"/>
    </location>
</feature>
<keyword evidence="5" id="KW-0677">Repeat</keyword>
<gene>
    <name evidence="9" type="ORF">X975_18307</name>
</gene>
<keyword evidence="6" id="KW-0863">Zinc-finger</keyword>
<reference evidence="9 10" key="1">
    <citation type="submission" date="2013-11" db="EMBL/GenBank/DDBJ databases">
        <title>Genome sequencing of Stegodyphus mimosarum.</title>
        <authorList>
            <person name="Bechsgaard J."/>
        </authorList>
    </citation>
    <scope>NUCLEOTIDE SEQUENCE [LARGE SCALE GENOMIC DNA]</scope>
</reference>
<evidence type="ECO:0000256" key="7">
    <source>
        <dbReference type="ARBA" id="ARBA00023136"/>
    </source>
</evidence>
<feature type="non-terminal residue" evidence="9">
    <location>
        <position position="158"/>
    </location>
</feature>
<dbReference type="GO" id="GO:0005737">
    <property type="term" value="C:cytoplasm"/>
    <property type="evidence" value="ECO:0007669"/>
    <property type="project" value="UniProtKB-SubCell"/>
</dbReference>
<accession>A0A087UBR9</accession>
<dbReference type="InterPro" id="IPR039688">
    <property type="entry name" value="STAC1/2/3"/>
</dbReference>
<dbReference type="Proteomes" id="UP000054359">
    <property type="component" value="Unassembled WGS sequence"/>
</dbReference>
<evidence type="ECO:0000256" key="6">
    <source>
        <dbReference type="ARBA" id="ARBA00022771"/>
    </source>
</evidence>
<evidence type="ECO:0000256" key="2">
    <source>
        <dbReference type="ARBA" id="ARBA00004496"/>
    </source>
</evidence>
<dbReference type="PANTHER" id="PTHR15135:SF7">
    <property type="entry name" value="STAC-LIKE, ISOFORM J"/>
    <property type="match status" value="1"/>
</dbReference>
<keyword evidence="3" id="KW-1003">Cell membrane</keyword>
<dbReference type="GO" id="GO:1903078">
    <property type="term" value="P:positive regulation of protein localization to plasma membrane"/>
    <property type="evidence" value="ECO:0007669"/>
    <property type="project" value="TreeGrafter"/>
</dbReference>
<keyword evidence="10" id="KW-1185">Reference proteome</keyword>
<keyword evidence="4" id="KW-0963">Cytoplasm</keyword>
<protein>
    <recommendedName>
        <fullName evidence="8">STAC3-related SH3 domain-containing protein</fullName>
    </recommendedName>
</protein>
<name>A0A087UBR9_STEMI</name>
<dbReference type="GO" id="GO:0008270">
    <property type="term" value="F:zinc ion binding"/>
    <property type="evidence" value="ECO:0007669"/>
    <property type="project" value="UniProtKB-KW"/>
</dbReference>
<dbReference type="InterPro" id="IPR059031">
    <property type="entry name" value="SH3_20"/>
</dbReference>
<keyword evidence="6" id="KW-0479">Metal-binding</keyword>
<dbReference type="GO" id="GO:0003009">
    <property type="term" value="P:skeletal muscle contraction"/>
    <property type="evidence" value="ECO:0007669"/>
    <property type="project" value="TreeGrafter"/>
</dbReference>
<evidence type="ECO:0000256" key="3">
    <source>
        <dbReference type="ARBA" id="ARBA00022475"/>
    </source>
</evidence>
<dbReference type="OrthoDB" id="6422194at2759"/>